<evidence type="ECO:0000313" key="6">
    <source>
        <dbReference type="Proteomes" id="UP000749040"/>
    </source>
</evidence>
<dbReference type="Pfam" id="PF12840">
    <property type="entry name" value="HTH_20"/>
    <property type="match status" value="1"/>
</dbReference>
<dbReference type="InterPro" id="IPR011991">
    <property type="entry name" value="ArsR-like_HTH"/>
</dbReference>
<dbReference type="Proteomes" id="UP000749040">
    <property type="component" value="Unassembled WGS sequence"/>
</dbReference>
<keyword evidence="1" id="KW-0805">Transcription regulation</keyword>
<protein>
    <submittedName>
        <fullName evidence="5">Helix-turn-helix transcriptional regulator</fullName>
    </submittedName>
</protein>
<dbReference type="PANTHER" id="PTHR33154">
    <property type="entry name" value="TRANSCRIPTIONAL REGULATOR, ARSR FAMILY"/>
    <property type="match status" value="1"/>
</dbReference>
<evidence type="ECO:0000259" key="4">
    <source>
        <dbReference type="SMART" id="SM00418"/>
    </source>
</evidence>
<accession>A0ABS2TU24</accession>
<dbReference type="EMBL" id="JADKYB010000009">
    <property type="protein sequence ID" value="MBM9506577.1"/>
    <property type="molecule type" value="Genomic_DNA"/>
</dbReference>
<dbReference type="RefSeq" id="WP_205358436.1">
    <property type="nucleotide sequence ID" value="NZ_JADKYB010000009.1"/>
</dbReference>
<evidence type="ECO:0000313" key="5">
    <source>
        <dbReference type="EMBL" id="MBM9506577.1"/>
    </source>
</evidence>
<organism evidence="5 6">
    <name type="scientific">Actinacidiphila acididurans</name>
    <dbReference type="NCBI Taxonomy" id="2784346"/>
    <lineage>
        <taxon>Bacteria</taxon>
        <taxon>Bacillati</taxon>
        <taxon>Actinomycetota</taxon>
        <taxon>Actinomycetes</taxon>
        <taxon>Kitasatosporales</taxon>
        <taxon>Streptomycetaceae</taxon>
        <taxon>Actinacidiphila</taxon>
    </lineage>
</organism>
<gene>
    <name evidence="5" type="ORF">ITX44_18850</name>
</gene>
<dbReference type="Gene3D" id="1.10.10.10">
    <property type="entry name" value="Winged helix-like DNA-binding domain superfamily/Winged helix DNA-binding domain"/>
    <property type="match status" value="1"/>
</dbReference>
<dbReference type="InterPro" id="IPR051081">
    <property type="entry name" value="HTH_MetalResp_TranReg"/>
</dbReference>
<feature type="domain" description="HTH arsR-type" evidence="4">
    <location>
        <begin position="24"/>
        <end position="106"/>
    </location>
</feature>
<dbReference type="SMART" id="SM00418">
    <property type="entry name" value="HTH_ARSR"/>
    <property type="match status" value="1"/>
</dbReference>
<dbReference type="InterPro" id="IPR001845">
    <property type="entry name" value="HTH_ArsR_DNA-bd_dom"/>
</dbReference>
<proteinExistence type="predicted"/>
<dbReference type="InterPro" id="IPR036388">
    <property type="entry name" value="WH-like_DNA-bd_sf"/>
</dbReference>
<name>A0ABS2TU24_9ACTN</name>
<keyword evidence="6" id="KW-1185">Reference proteome</keyword>
<dbReference type="PANTHER" id="PTHR33154:SF15">
    <property type="entry name" value="REGULATORY PROTEIN ARSR"/>
    <property type="match status" value="1"/>
</dbReference>
<evidence type="ECO:0000256" key="3">
    <source>
        <dbReference type="ARBA" id="ARBA00023163"/>
    </source>
</evidence>
<keyword evidence="3" id="KW-0804">Transcription</keyword>
<comment type="caution">
    <text evidence="5">The sequence shown here is derived from an EMBL/GenBank/DDBJ whole genome shotgun (WGS) entry which is preliminary data.</text>
</comment>
<dbReference type="InterPro" id="IPR036390">
    <property type="entry name" value="WH_DNA-bd_sf"/>
</dbReference>
<evidence type="ECO:0000256" key="1">
    <source>
        <dbReference type="ARBA" id="ARBA00023015"/>
    </source>
</evidence>
<reference evidence="5 6" key="1">
    <citation type="submission" date="2021-01" db="EMBL/GenBank/DDBJ databases">
        <title>Streptomyces acididurans sp. nov., isolated from a peat swamp forest soil.</title>
        <authorList>
            <person name="Chantavorakit T."/>
            <person name="Duangmal K."/>
        </authorList>
    </citation>
    <scope>NUCLEOTIDE SEQUENCE [LARGE SCALE GENOMIC DNA]</scope>
    <source>
        <strain evidence="5 6">KK5PA1</strain>
    </source>
</reference>
<dbReference type="SUPFAM" id="SSF46785">
    <property type="entry name" value="Winged helix' DNA-binding domain"/>
    <property type="match status" value="1"/>
</dbReference>
<keyword evidence="2" id="KW-0238">DNA-binding</keyword>
<dbReference type="CDD" id="cd00090">
    <property type="entry name" value="HTH_ARSR"/>
    <property type="match status" value="1"/>
</dbReference>
<evidence type="ECO:0000256" key="2">
    <source>
        <dbReference type="ARBA" id="ARBA00023125"/>
    </source>
</evidence>
<sequence length="207" mass="23393">MADHDPADSRETSSGAEQRITDLDALKVFTHPLRIRLYRALFTARAATASHLADQVDEAVSLVSYHLRKMAAHGFIVEAADISADGRERWWKVSSERGFSFRTADFADRPEGVAVLSQVTRQLLAARAERYEQYLDQQAAWPPEWINASFSSEYMPLLTAAELQEMAEELGELMQRWSDRGRTAERAGDTAGREHVSVQMYGFPFRP</sequence>